<dbReference type="EMBL" id="JABDTM020022737">
    <property type="protein sequence ID" value="KAH0815695.1"/>
    <property type="molecule type" value="Genomic_DNA"/>
</dbReference>
<evidence type="ECO:0000313" key="4">
    <source>
        <dbReference type="EMBL" id="KAH0815695.1"/>
    </source>
</evidence>
<reference evidence="4" key="2">
    <citation type="submission" date="2021-08" db="EMBL/GenBank/DDBJ databases">
        <authorList>
            <person name="Eriksson T."/>
        </authorList>
    </citation>
    <scope>NUCLEOTIDE SEQUENCE</scope>
    <source>
        <strain evidence="4">Stoneville</strain>
        <tissue evidence="4">Whole head</tissue>
    </source>
</reference>
<accession>A0A8J6HBD0</accession>
<evidence type="ECO:0000256" key="1">
    <source>
        <dbReference type="ARBA" id="ARBA00022574"/>
    </source>
</evidence>
<dbReference type="PANTHER" id="PTHR19857:SF8">
    <property type="entry name" value="ANGIO-ASSOCIATED MIGRATORY CELL PROTEIN"/>
    <property type="match status" value="1"/>
</dbReference>
<dbReference type="InterPro" id="IPR019775">
    <property type="entry name" value="WD40_repeat_CS"/>
</dbReference>
<keyword evidence="2" id="KW-0677">Repeat</keyword>
<reference evidence="4" key="1">
    <citation type="journal article" date="2020" name="J Insects Food Feed">
        <title>The yellow mealworm (Tenebrio molitor) genome: a resource for the emerging insects as food and feed industry.</title>
        <authorList>
            <person name="Eriksson T."/>
            <person name="Andere A."/>
            <person name="Kelstrup H."/>
            <person name="Emery V."/>
            <person name="Picard C."/>
        </authorList>
    </citation>
    <scope>NUCLEOTIDE SEQUENCE</scope>
    <source>
        <strain evidence="4">Stoneville</strain>
        <tissue evidence="4">Whole head</tissue>
    </source>
</reference>
<dbReference type="Pfam" id="PF17005">
    <property type="entry name" value="WD40_like"/>
    <property type="match status" value="1"/>
</dbReference>
<organism evidence="4 5">
    <name type="scientific">Tenebrio molitor</name>
    <name type="common">Yellow mealworm beetle</name>
    <dbReference type="NCBI Taxonomy" id="7067"/>
    <lineage>
        <taxon>Eukaryota</taxon>
        <taxon>Metazoa</taxon>
        <taxon>Ecdysozoa</taxon>
        <taxon>Arthropoda</taxon>
        <taxon>Hexapoda</taxon>
        <taxon>Insecta</taxon>
        <taxon>Pterygota</taxon>
        <taxon>Neoptera</taxon>
        <taxon>Endopterygota</taxon>
        <taxon>Coleoptera</taxon>
        <taxon>Polyphaga</taxon>
        <taxon>Cucujiformia</taxon>
        <taxon>Tenebrionidae</taxon>
        <taxon>Tenebrio</taxon>
    </lineage>
</organism>
<dbReference type="SMART" id="SM00320">
    <property type="entry name" value="WD40"/>
    <property type="match status" value="6"/>
</dbReference>
<dbReference type="InterPro" id="IPR051179">
    <property type="entry name" value="WD_repeat_multifunction"/>
</dbReference>
<dbReference type="SUPFAM" id="SSF50978">
    <property type="entry name" value="WD40 repeat-like"/>
    <property type="match status" value="1"/>
</dbReference>
<dbReference type="PROSITE" id="PS00678">
    <property type="entry name" value="WD_REPEATS_1"/>
    <property type="match status" value="1"/>
</dbReference>
<dbReference type="InterPro" id="IPR018391">
    <property type="entry name" value="PQQ_b-propeller_rpt"/>
</dbReference>
<dbReference type="InterPro" id="IPR015943">
    <property type="entry name" value="WD40/YVTN_repeat-like_dom_sf"/>
</dbReference>
<gene>
    <name evidence="4" type="ORF">GEV33_007095</name>
</gene>
<keyword evidence="5" id="KW-1185">Reference proteome</keyword>
<dbReference type="InterPro" id="IPR036322">
    <property type="entry name" value="WD40_repeat_dom_sf"/>
</dbReference>
<evidence type="ECO:0000256" key="2">
    <source>
        <dbReference type="ARBA" id="ARBA00022737"/>
    </source>
</evidence>
<dbReference type="SMART" id="SM00564">
    <property type="entry name" value="PQQ"/>
    <property type="match status" value="2"/>
</dbReference>
<keyword evidence="1 3" id="KW-0853">WD repeat</keyword>
<dbReference type="PROSITE" id="PS50294">
    <property type="entry name" value="WD_REPEATS_REGION"/>
    <property type="match status" value="3"/>
</dbReference>
<comment type="caution">
    <text evidence="4">The sequence shown here is derived from an EMBL/GenBank/DDBJ whole genome shotgun (WGS) entry which is preliminary data.</text>
</comment>
<dbReference type="InterPro" id="IPR031544">
    <property type="entry name" value="WD40-like"/>
</dbReference>
<evidence type="ECO:0000256" key="3">
    <source>
        <dbReference type="PROSITE-ProRule" id="PRU00221"/>
    </source>
</evidence>
<sequence>MDEFTENAEDVEVIYLDEEIDESAELQEVEYNNDQSEPVDVAKVTFTKHSKSVFCCDLSRDGQIAVTGGEDDNAYVWSTTDGSVVFECTGHKDSVTAVCFNHNDELLATGDMAGMLQVWSVKEKKLIWCYEGDDMEWLTWHPLTNILLCGSHSGEVYVWQVPQGNCKVLTSHGSACTCGQVLPDGKHLLAGYEDGYVKLWDLKTATVKWQFTDSQVNSLEINSDGSLCSLAPSSTLLKINDGKVVGKLVVEGEPEIEAHVFSSELNLLVTGSLSGQLCVWDLPRQAIRHQAKLDCGVTILKLGLNGKVYIGTTSGVVYVCDVRTGGLVETFTGHKVDILSLCVSQDGLSVLTTSDDETAKIFVSQSTT</sequence>
<dbReference type="PANTHER" id="PTHR19857">
    <property type="entry name" value="MITOCHONDRIAL DIVISION PROTEIN 1-RELATED"/>
    <property type="match status" value="1"/>
</dbReference>
<dbReference type="Proteomes" id="UP000719412">
    <property type="component" value="Unassembled WGS sequence"/>
</dbReference>
<evidence type="ECO:0000313" key="5">
    <source>
        <dbReference type="Proteomes" id="UP000719412"/>
    </source>
</evidence>
<feature type="repeat" description="WD" evidence="3">
    <location>
        <begin position="46"/>
        <end position="87"/>
    </location>
</feature>
<feature type="repeat" description="WD" evidence="3">
    <location>
        <begin position="88"/>
        <end position="129"/>
    </location>
</feature>
<feature type="repeat" description="WD" evidence="3">
    <location>
        <begin position="169"/>
        <end position="204"/>
    </location>
</feature>
<proteinExistence type="predicted"/>
<name>A0A8J6HBD0_TENMO</name>
<dbReference type="PROSITE" id="PS50082">
    <property type="entry name" value="WD_REPEATS_2"/>
    <property type="match status" value="3"/>
</dbReference>
<evidence type="ECO:0008006" key="6">
    <source>
        <dbReference type="Google" id="ProtNLM"/>
    </source>
</evidence>
<dbReference type="InterPro" id="IPR001680">
    <property type="entry name" value="WD40_rpt"/>
</dbReference>
<protein>
    <recommendedName>
        <fullName evidence="6">Angio-associated migratory cell protein</fullName>
    </recommendedName>
</protein>
<dbReference type="AlphaFoldDB" id="A0A8J6HBD0"/>
<dbReference type="Gene3D" id="2.130.10.10">
    <property type="entry name" value="YVTN repeat-like/Quinoprotein amine dehydrogenase"/>
    <property type="match status" value="1"/>
</dbReference>
<dbReference type="CDD" id="cd00200">
    <property type="entry name" value="WD40"/>
    <property type="match status" value="1"/>
</dbReference>